<keyword evidence="5 6" id="KW-0472">Membrane</keyword>
<reference evidence="7 8" key="1">
    <citation type="journal article" date="2018" name="Nat. Ecol. Evol.">
        <title>Pezizomycetes genomes reveal the molecular basis of ectomycorrhizal truffle lifestyle.</title>
        <authorList>
            <person name="Murat C."/>
            <person name="Payen T."/>
            <person name="Noel B."/>
            <person name="Kuo A."/>
            <person name="Morin E."/>
            <person name="Chen J."/>
            <person name="Kohler A."/>
            <person name="Krizsan K."/>
            <person name="Balestrini R."/>
            <person name="Da Silva C."/>
            <person name="Montanini B."/>
            <person name="Hainaut M."/>
            <person name="Levati E."/>
            <person name="Barry K.W."/>
            <person name="Belfiori B."/>
            <person name="Cichocki N."/>
            <person name="Clum A."/>
            <person name="Dockter R.B."/>
            <person name="Fauchery L."/>
            <person name="Guy J."/>
            <person name="Iotti M."/>
            <person name="Le Tacon F."/>
            <person name="Lindquist E.A."/>
            <person name="Lipzen A."/>
            <person name="Malagnac F."/>
            <person name="Mello A."/>
            <person name="Molinier V."/>
            <person name="Miyauchi S."/>
            <person name="Poulain J."/>
            <person name="Riccioni C."/>
            <person name="Rubini A."/>
            <person name="Sitrit Y."/>
            <person name="Splivallo R."/>
            <person name="Traeger S."/>
            <person name="Wang M."/>
            <person name="Zifcakova L."/>
            <person name="Wipf D."/>
            <person name="Zambonelli A."/>
            <person name="Paolocci F."/>
            <person name="Nowrousian M."/>
            <person name="Ottonello S."/>
            <person name="Baldrian P."/>
            <person name="Spatafora J.W."/>
            <person name="Henrissat B."/>
            <person name="Nagy L.G."/>
            <person name="Aury J.M."/>
            <person name="Wincker P."/>
            <person name="Grigoriev I.V."/>
            <person name="Bonfante P."/>
            <person name="Martin F.M."/>
        </authorList>
    </citation>
    <scope>NUCLEOTIDE SEQUENCE [LARGE SCALE GENOMIC DNA]</scope>
    <source>
        <strain evidence="7 8">RN42</strain>
    </source>
</reference>
<dbReference type="PANTHER" id="PTHR22779">
    <property type="entry name" value="SD17342P"/>
    <property type="match status" value="1"/>
</dbReference>
<gene>
    <name evidence="7" type="ORF">BJ508DRAFT_320747</name>
</gene>
<evidence type="ECO:0000313" key="8">
    <source>
        <dbReference type="Proteomes" id="UP000275078"/>
    </source>
</evidence>
<organism evidence="7 8">
    <name type="scientific">Ascobolus immersus RN42</name>
    <dbReference type="NCBI Taxonomy" id="1160509"/>
    <lineage>
        <taxon>Eukaryota</taxon>
        <taxon>Fungi</taxon>
        <taxon>Dikarya</taxon>
        <taxon>Ascomycota</taxon>
        <taxon>Pezizomycotina</taxon>
        <taxon>Pezizomycetes</taxon>
        <taxon>Pezizales</taxon>
        <taxon>Ascobolaceae</taxon>
        <taxon>Ascobolus</taxon>
    </lineage>
</organism>
<dbReference type="Proteomes" id="UP000275078">
    <property type="component" value="Unassembled WGS sequence"/>
</dbReference>
<dbReference type="InterPro" id="IPR019334">
    <property type="entry name" value="TMEM170A/B/YPR153W-like"/>
</dbReference>
<keyword evidence="3 6" id="KW-0812">Transmembrane</keyword>
<dbReference type="EMBL" id="ML119646">
    <property type="protein sequence ID" value="RPA87755.1"/>
    <property type="molecule type" value="Genomic_DNA"/>
</dbReference>
<dbReference type="AlphaFoldDB" id="A0A3N4IPV1"/>
<dbReference type="GO" id="GO:0016020">
    <property type="term" value="C:membrane"/>
    <property type="evidence" value="ECO:0007669"/>
    <property type="project" value="UniProtKB-SubCell"/>
</dbReference>
<accession>A0A3N4IPV1</accession>
<dbReference type="PANTHER" id="PTHR22779:SF6">
    <property type="entry name" value="SD17342P"/>
    <property type="match status" value="1"/>
</dbReference>
<evidence type="ECO:0000256" key="6">
    <source>
        <dbReference type="SAM" id="Phobius"/>
    </source>
</evidence>
<dbReference type="Pfam" id="PF10190">
    <property type="entry name" value="Tmemb_170"/>
    <property type="match status" value="1"/>
</dbReference>
<dbReference type="OrthoDB" id="2131401at2759"/>
<dbReference type="STRING" id="1160509.A0A3N4IPV1"/>
<comment type="subcellular location">
    <subcellularLocation>
        <location evidence="1">Membrane</location>
        <topology evidence="1">Multi-pass membrane protein</topology>
    </subcellularLocation>
</comment>
<evidence type="ECO:0000256" key="1">
    <source>
        <dbReference type="ARBA" id="ARBA00004141"/>
    </source>
</evidence>
<keyword evidence="8" id="KW-1185">Reference proteome</keyword>
<proteinExistence type="inferred from homology"/>
<evidence type="ECO:0000313" key="7">
    <source>
        <dbReference type="EMBL" id="RPA87755.1"/>
    </source>
</evidence>
<evidence type="ECO:0000256" key="4">
    <source>
        <dbReference type="ARBA" id="ARBA00022989"/>
    </source>
</evidence>
<keyword evidence="4 6" id="KW-1133">Transmembrane helix</keyword>
<feature type="transmembrane region" description="Helical" evidence="6">
    <location>
        <begin position="46"/>
        <end position="67"/>
    </location>
</feature>
<evidence type="ECO:0000256" key="2">
    <source>
        <dbReference type="ARBA" id="ARBA00006325"/>
    </source>
</evidence>
<evidence type="ECO:0000256" key="3">
    <source>
        <dbReference type="ARBA" id="ARBA00022692"/>
    </source>
</evidence>
<comment type="similarity">
    <text evidence="2">Belongs to the TMEM170 family.</text>
</comment>
<evidence type="ECO:0000256" key="5">
    <source>
        <dbReference type="ARBA" id="ARBA00023136"/>
    </source>
</evidence>
<feature type="transmembrane region" description="Helical" evidence="6">
    <location>
        <begin position="113"/>
        <end position="133"/>
    </location>
</feature>
<sequence length="137" mass="15083">MGINQSKIPLLIPDYERPSFPSLYWPINPSAPQYLLYSSDIVKFTLYWTLIIYTIVHFTAGLWALALRPGRRKGSFLGVVILIGGVEAVGAGGVVGALLGAVWNAGPYRMSTWIPFVWSWINILVLILSSFSLQGGL</sequence>
<evidence type="ECO:0008006" key="9">
    <source>
        <dbReference type="Google" id="ProtNLM"/>
    </source>
</evidence>
<name>A0A3N4IPV1_ASCIM</name>
<feature type="transmembrane region" description="Helical" evidence="6">
    <location>
        <begin position="79"/>
        <end position="101"/>
    </location>
</feature>
<protein>
    <recommendedName>
        <fullName evidence="9">Integral membrane protein</fullName>
    </recommendedName>
</protein>